<protein>
    <submittedName>
        <fullName evidence="1">Uncharacterized protein</fullName>
    </submittedName>
</protein>
<reference evidence="1 2" key="1">
    <citation type="journal article" date="2019" name="Nat. Med.">
        <title>A library of human gut bacterial isolates paired with longitudinal multiomics data enables mechanistic microbiome research.</title>
        <authorList>
            <person name="Poyet M."/>
            <person name="Groussin M."/>
            <person name="Gibbons S.M."/>
            <person name="Avila-Pacheco J."/>
            <person name="Jiang X."/>
            <person name="Kearney S.M."/>
            <person name="Perrotta A.R."/>
            <person name="Berdy B."/>
            <person name="Zhao S."/>
            <person name="Lieberman T.D."/>
            <person name="Swanson P.K."/>
            <person name="Smith M."/>
            <person name="Roesemann S."/>
            <person name="Alexander J.E."/>
            <person name="Rich S.A."/>
            <person name="Livny J."/>
            <person name="Vlamakis H."/>
            <person name="Clish C."/>
            <person name="Bullock K."/>
            <person name="Deik A."/>
            <person name="Scott J."/>
            <person name="Pierce K.A."/>
            <person name="Xavier R.J."/>
            <person name="Alm E.J."/>
        </authorList>
    </citation>
    <scope>NUCLEOTIDE SEQUENCE [LARGE SCALE GENOMIC DNA]</scope>
    <source>
        <strain evidence="1 2">BIOML-A9</strain>
    </source>
</reference>
<dbReference type="AlphaFoldDB" id="A0A7K0GQE5"/>
<dbReference type="RefSeq" id="WP_154394790.1">
    <property type="nucleotide sequence ID" value="NZ_JAQMQB010000013.1"/>
</dbReference>
<organism evidence="1 2">
    <name type="scientific">Parabacteroides distasonis</name>
    <dbReference type="NCBI Taxonomy" id="823"/>
    <lineage>
        <taxon>Bacteria</taxon>
        <taxon>Pseudomonadati</taxon>
        <taxon>Bacteroidota</taxon>
        <taxon>Bacteroidia</taxon>
        <taxon>Bacteroidales</taxon>
        <taxon>Tannerellaceae</taxon>
        <taxon>Parabacteroides</taxon>
    </lineage>
</organism>
<name>A0A7K0GQE5_PARDI</name>
<dbReference type="EMBL" id="WKMY01000001">
    <property type="protein sequence ID" value="MRY91691.1"/>
    <property type="molecule type" value="Genomic_DNA"/>
</dbReference>
<dbReference type="Proteomes" id="UP000461276">
    <property type="component" value="Unassembled WGS sequence"/>
</dbReference>
<gene>
    <name evidence="1" type="ORF">GKD67_00220</name>
</gene>
<comment type="caution">
    <text evidence="1">The sequence shown here is derived from an EMBL/GenBank/DDBJ whole genome shotgun (WGS) entry which is preliminary data.</text>
</comment>
<accession>A0A7K0GQE5</accession>
<evidence type="ECO:0000313" key="1">
    <source>
        <dbReference type="EMBL" id="MRY91691.1"/>
    </source>
</evidence>
<evidence type="ECO:0000313" key="2">
    <source>
        <dbReference type="Proteomes" id="UP000461276"/>
    </source>
</evidence>
<sequence length="166" mass="19951">MREQYVRILVPNYNPDPLSVKQFFQMQSFAKDVQTYLPYQSTTLLDFMSIAYNYCLKTRQNSLDNMTCYRDDLKHKVMLFLTKYYPNGFKKSRKDLSDTCYKELLKYRKPRFKRDFLGEYEPIERIWFILALRACHSFLLSGHLIGDINQFAYKLEKIALMMKGEL</sequence>
<proteinExistence type="predicted"/>